<name>A0ABY7THY1_9SPHN</name>
<accession>A0ABY7THY1</accession>
<proteinExistence type="predicted"/>
<reference evidence="3 4" key="1">
    <citation type="submission" date="2023-02" db="EMBL/GenBank/DDBJ databases">
        <title>Genome sequence of Sphingomonas naphthae.</title>
        <authorList>
            <person name="Kim S."/>
            <person name="Heo J."/>
            <person name="Kwon S.-W."/>
        </authorList>
    </citation>
    <scope>NUCLEOTIDE SEQUENCE [LARGE SCALE GENOMIC DNA]</scope>
    <source>
        <strain evidence="3 4">KACC 18716</strain>
    </source>
</reference>
<feature type="chain" id="PRO_5045779934" evidence="1">
    <location>
        <begin position="24"/>
        <end position="203"/>
    </location>
</feature>
<protein>
    <submittedName>
        <fullName evidence="3">CHAP domain-containing protein</fullName>
    </submittedName>
</protein>
<keyword evidence="1" id="KW-0732">Signal</keyword>
<dbReference type="RefSeq" id="WP_273686724.1">
    <property type="nucleotide sequence ID" value="NZ_CP117411.1"/>
</dbReference>
<dbReference type="Proteomes" id="UP001220395">
    <property type="component" value="Chromosome"/>
</dbReference>
<dbReference type="InterPro" id="IPR038765">
    <property type="entry name" value="Papain-like_cys_pep_sf"/>
</dbReference>
<keyword evidence="4" id="KW-1185">Reference proteome</keyword>
<sequence>MRKLMMALAGSLALAFSAAPAAAATSSWQCAPFARVFSGINLFGAAASWWNQAVGKYTQGSSPQLGSVLVFKALNTMRSGHVATVTKIVSDRMIKVTHANWSIIGGRRGQVERDVTVVDASPNNDWSQVKVWYAPIQKVGTKAFPVYGFIYGGKAAAAKVAAVAKDAAEGVGDAVKVVKASVTAKSAAKDSSDPIGDKLASAD</sequence>
<feature type="signal peptide" evidence="1">
    <location>
        <begin position="1"/>
        <end position="23"/>
    </location>
</feature>
<organism evidence="3 4">
    <name type="scientific">Sphingomonas naphthae</name>
    <dbReference type="NCBI Taxonomy" id="1813468"/>
    <lineage>
        <taxon>Bacteria</taxon>
        <taxon>Pseudomonadati</taxon>
        <taxon>Pseudomonadota</taxon>
        <taxon>Alphaproteobacteria</taxon>
        <taxon>Sphingomonadales</taxon>
        <taxon>Sphingomonadaceae</taxon>
        <taxon>Sphingomonas</taxon>
    </lineage>
</organism>
<dbReference type="InterPro" id="IPR007921">
    <property type="entry name" value="CHAP_dom"/>
</dbReference>
<evidence type="ECO:0000313" key="3">
    <source>
        <dbReference type="EMBL" id="WCT72754.1"/>
    </source>
</evidence>
<dbReference type="EMBL" id="CP117411">
    <property type="protein sequence ID" value="WCT72754.1"/>
    <property type="molecule type" value="Genomic_DNA"/>
</dbReference>
<feature type="domain" description="Peptidase C51" evidence="2">
    <location>
        <begin position="5"/>
        <end position="128"/>
    </location>
</feature>
<evidence type="ECO:0000256" key="1">
    <source>
        <dbReference type="SAM" id="SignalP"/>
    </source>
</evidence>
<dbReference type="PROSITE" id="PS50911">
    <property type="entry name" value="CHAP"/>
    <property type="match status" value="1"/>
</dbReference>
<dbReference type="Pfam" id="PF05257">
    <property type="entry name" value="CHAP"/>
    <property type="match status" value="1"/>
</dbReference>
<evidence type="ECO:0000313" key="4">
    <source>
        <dbReference type="Proteomes" id="UP001220395"/>
    </source>
</evidence>
<dbReference type="Gene3D" id="3.90.1720.10">
    <property type="entry name" value="endopeptidase domain like (from Nostoc punctiforme)"/>
    <property type="match status" value="1"/>
</dbReference>
<evidence type="ECO:0000259" key="2">
    <source>
        <dbReference type="PROSITE" id="PS50911"/>
    </source>
</evidence>
<dbReference type="SUPFAM" id="SSF54001">
    <property type="entry name" value="Cysteine proteinases"/>
    <property type="match status" value="1"/>
</dbReference>
<gene>
    <name evidence="3" type="ORF">PQ455_14070</name>
</gene>